<evidence type="ECO:0000313" key="3">
    <source>
        <dbReference type="Proteomes" id="UP000324767"/>
    </source>
</evidence>
<feature type="region of interest" description="Disordered" evidence="1">
    <location>
        <begin position="248"/>
        <end position="270"/>
    </location>
</feature>
<proteinExistence type="predicted"/>
<gene>
    <name evidence="2" type="ORF">FRX48_07906</name>
</gene>
<dbReference type="AlphaFoldDB" id="A0A5M8PHB1"/>
<dbReference type="EMBL" id="VXIT01000014">
    <property type="protein sequence ID" value="KAA6408164.1"/>
    <property type="molecule type" value="Genomic_DNA"/>
</dbReference>
<evidence type="ECO:0000256" key="1">
    <source>
        <dbReference type="SAM" id="MobiDB-lite"/>
    </source>
</evidence>
<sequence length="381" mass="42359">MRDLDHHRNISFCHRYAILRKERRVFAGSKILGATSAGIVRHLHDAGRCLGRLRCEDYRGSSIIVRWHLRNIQRRDPQGRTLSDRNPRGIGPLNLLPFLLNTNLFHFNSLFHPHLLLQLTPLLPHNLHLLGIKNIPIHPALPSLSATHLLILPSNNPPSPLHLVLSTPNSRHPCNAPLKISPFSSTLPPGFRANICSSLDPGGGGTGHSDALYTSSAICRRADAACTAGRCCSRCIERRIRRVRMGGVGRRSWKRSKGGRERRRGAGGEGGGCEGVRLGCGNGKRGWCGGFRIGLGGRCWWGRRLGRNGMAGRRRCRGSGRSGRGGMGGRTWCWRGRRRRWCGLFEALVVGEVRWGNEARWRGRGREKGTGRGWEMTWCCG</sequence>
<organism evidence="2 3">
    <name type="scientific">Lasallia pustulata</name>
    <dbReference type="NCBI Taxonomy" id="136370"/>
    <lineage>
        <taxon>Eukaryota</taxon>
        <taxon>Fungi</taxon>
        <taxon>Dikarya</taxon>
        <taxon>Ascomycota</taxon>
        <taxon>Pezizomycotina</taxon>
        <taxon>Lecanoromycetes</taxon>
        <taxon>OSLEUM clade</taxon>
        <taxon>Umbilicariomycetidae</taxon>
        <taxon>Umbilicariales</taxon>
        <taxon>Umbilicariaceae</taxon>
        <taxon>Lasallia</taxon>
    </lineage>
</organism>
<dbReference type="Proteomes" id="UP000324767">
    <property type="component" value="Unassembled WGS sequence"/>
</dbReference>
<protein>
    <submittedName>
        <fullName evidence="2">Uncharacterized protein</fullName>
    </submittedName>
</protein>
<comment type="caution">
    <text evidence="2">The sequence shown here is derived from an EMBL/GenBank/DDBJ whole genome shotgun (WGS) entry which is preliminary data.</text>
</comment>
<feature type="compositionally biased region" description="Basic residues" evidence="1">
    <location>
        <begin position="251"/>
        <end position="265"/>
    </location>
</feature>
<evidence type="ECO:0000313" key="2">
    <source>
        <dbReference type="EMBL" id="KAA6408164.1"/>
    </source>
</evidence>
<reference evidence="2 3" key="1">
    <citation type="submission" date="2019-09" db="EMBL/GenBank/DDBJ databases">
        <title>The hologenome of the rock-dwelling lichen Lasallia pustulata.</title>
        <authorList>
            <person name="Greshake Tzovaras B."/>
            <person name="Segers F."/>
            <person name="Bicker A."/>
            <person name="Dal Grande F."/>
            <person name="Otte J."/>
            <person name="Hankeln T."/>
            <person name="Schmitt I."/>
            <person name="Ebersberger I."/>
        </authorList>
    </citation>
    <scope>NUCLEOTIDE SEQUENCE [LARGE SCALE GENOMIC DNA]</scope>
    <source>
        <strain evidence="2">A1-1</strain>
    </source>
</reference>
<name>A0A5M8PHB1_9LECA</name>
<accession>A0A5M8PHB1</accession>